<dbReference type="AlphaFoldDB" id="A0A2G9GLU6"/>
<sequence>MHILIHATHLSYAGWKGVEIQLFHPFPVGRAGSSIMWPELGKKILETYLLLMLMYKFFSSTNIVHAPCSKNYHHH</sequence>
<accession>A0A2G9GLU6</accession>
<name>A0A2G9GLU6_9LAMI</name>
<dbReference type="EMBL" id="NKXS01004491">
    <property type="protein sequence ID" value="PIN06238.1"/>
    <property type="molecule type" value="Genomic_DNA"/>
</dbReference>
<proteinExistence type="predicted"/>
<dbReference type="Proteomes" id="UP000231279">
    <property type="component" value="Unassembled WGS sequence"/>
</dbReference>
<protein>
    <submittedName>
        <fullName evidence="1">Uncharacterized protein</fullName>
    </submittedName>
</protein>
<reference evidence="2" key="1">
    <citation type="journal article" date="2018" name="Gigascience">
        <title>Genome assembly of the Pink Ipe (Handroanthus impetiginosus, Bignoniaceae), a highly valued, ecologically keystone Neotropical timber forest tree.</title>
        <authorList>
            <person name="Silva-Junior O.B."/>
            <person name="Grattapaglia D."/>
            <person name="Novaes E."/>
            <person name="Collevatti R.G."/>
        </authorList>
    </citation>
    <scope>NUCLEOTIDE SEQUENCE [LARGE SCALE GENOMIC DNA]</scope>
    <source>
        <strain evidence="2">cv. UFG-1</strain>
    </source>
</reference>
<comment type="caution">
    <text evidence="1">The sequence shown here is derived from an EMBL/GenBank/DDBJ whole genome shotgun (WGS) entry which is preliminary data.</text>
</comment>
<organism evidence="1 2">
    <name type="scientific">Handroanthus impetiginosus</name>
    <dbReference type="NCBI Taxonomy" id="429701"/>
    <lineage>
        <taxon>Eukaryota</taxon>
        <taxon>Viridiplantae</taxon>
        <taxon>Streptophyta</taxon>
        <taxon>Embryophyta</taxon>
        <taxon>Tracheophyta</taxon>
        <taxon>Spermatophyta</taxon>
        <taxon>Magnoliopsida</taxon>
        <taxon>eudicotyledons</taxon>
        <taxon>Gunneridae</taxon>
        <taxon>Pentapetalae</taxon>
        <taxon>asterids</taxon>
        <taxon>lamiids</taxon>
        <taxon>Lamiales</taxon>
        <taxon>Bignoniaceae</taxon>
        <taxon>Crescentiina</taxon>
        <taxon>Tabebuia alliance</taxon>
        <taxon>Handroanthus</taxon>
    </lineage>
</organism>
<evidence type="ECO:0000313" key="2">
    <source>
        <dbReference type="Proteomes" id="UP000231279"/>
    </source>
</evidence>
<evidence type="ECO:0000313" key="1">
    <source>
        <dbReference type="EMBL" id="PIN06238.1"/>
    </source>
</evidence>
<keyword evidence="2" id="KW-1185">Reference proteome</keyword>
<gene>
    <name evidence="1" type="ORF">CDL12_21209</name>
</gene>